<name>A0ABR9J8E8_9MICC</name>
<dbReference type="EMBL" id="JADBEE010000001">
    <property type="protein sequence ID" value="MBE1515263.1"/>
    <property type="molecule type" value="Genomic_DNA"/>
</dbReference>
<comment type="caution">
    <text evidence="1">The sequence shown here is derived from an EMBL/GenBank/DDBJ whole genome shotgun (WGS) entry which is preliminary data.</text>
</comment>
<dbReference type="SUPFAM" id="SSF52833">
    <property type="entry name" value="Thioredoxin-like"/>
    <property type="match status" value="1"/>
</dbReference>
<sequence>MRTAREVCAEFGLEPDELDITEDQSLLDAYSEEIPVLRVNGQVKDFWKIDPQRLRRLLREATSAG</sequence>
<dbReference type="Pfam" id="PF05768">
    <property type="entry name" value="Glrx-like"/>
    <property type="match status" value="1"/>
</dbReference>
<evidence type="ECO:0000313" key="2">
    <source>
        <dbReference type="Proteomes" id="UP000636579"/>
    </source>
</evidence>
<dbReference type="InterPro" id="IPR036249">
    <property type="entry name" value="Thioredoxin-like_sf"/>
</dbReference>
<dbReference type="Gene3D" id="3.40.30.10">
    <property type="entry name" value="Glutaredoxin"/>
    <property type="match status" value="1"/>
</dbReference>
<organism evidence="1 2">
    <name type="scientific">Nesterenkonia halotolerans</name>
    <dbReference type="NCBI Taxonomy" id="225325"/>
    <lineage>
        <taxon>Bacteria</taxon>
        <taxon>Bacillati</taxon>
        <taxon>Actinomycetota</taxon>
        <taxon>Actinomycetes</taxon>
        <taxon>Micrococcales</taxon>
        <taxon>Micrococcaceae</taxon>
        <taxon>Nesterenkonia</taxon>
    </lineage>
</organism>
<dbReference type="Proteomes" id="UP000636579">
    <property type="component" value="Unassembled WGS sequence"/>
</dbReference>
<protein>
    <recommendedName>
        <fullName evidence="3">Glutaredoxin family protein</fullName>
    </recommendedName>
</protein>
<dbReference type="InterPro" id="IPR008554">
    <property type="entry name" value="Glutaredoxin-like"/>
</dbReference>
<gene>
    <name evidence="1" type="ORF">H4W26_002018</name>
</gene>
<accession>A0ABR9J8E8</accession>
<evidence type="ECO:0000313" key="1">
    <source>
        <dbReference type="EMBL" id="MBE1515263.1"/>
    </source>
</evidence>
<reference evidence="1 2" key="1">
    <citation type="submission" date="2020-10" db="EMBL/GenBank/DDBJ databases">
        <title>Sequencing the genomes of 1000 actinobacteria strains.</title>
        <authorList>
            <person name="Klenk H.-P."/>
        </authorList>
    </citation>
    <scope>NUCLEOTIDE SEQUENCE [LARGE SCALE GENOMIC DNA]</scope>
    <source>
        <strain evidence="1 2">DSM 15474</strain>
    </source>
</reference>
<evidence type="ECO:0008006" key="3">
    <source>
        <dbReference type="Google" id="ProtNLM"/>
    </source>
</evidence>
<keyword evidence="2" id="KW-1185">Reference proteome</keyword>
<proteinExistence type="predicted"/>